<dbReference type="PANTHER" id="PTHR24421">
    <property type="entry name" value="NITRATE/NITRITE SENSOR PROTEIN NARX-RELATED"/>
    <property type="match status" value="1"/>
</dbReference>
<evidence type="ECO:0000256" key="3">
    <source>
        <dbReference type="ARBA" id="ARBA00022679"/>
    </source>
</evidence>
<comment type="caution">
    <text evidence="8">The sequence shown here is derived from an EMBL/GenBank/DDBJ whole genome shotgun (WGS) entry which is preliminary data.</text>
</comment>
<feature type="region of interest" description="Disordered" evidence="6">
    <location>
        <begin position="63"/>
        <end position="88"/>
    </location>
</feature>
<reference evidence="8 9" key="1">
    <citation type="journal article" date="2019" name="Int. J. Syst. Evol. Microbiol.">
        <title>The Global Catalogue of Microorganisms (GCM) 10K type strain sequencing project: providing services to taxonomists for standard genome sequencing and annotation.</title>
        <authorList>
            <consortium name="The Broad Institute Genomics Platform"/>
            <consortium name="The Broad Institute Genome Sequencing Center for Infectious Disease"/>
            <person name="Wu L."/>
            <person name="Ma J."/>
        </authorList>
    </citation>
    <scope>NUCLEOTIDE SEQUENCE [LARGE SCALE GENOMIC DNA]</scope>
    <source>
        <strain evidence="8 9">JCM 11448</strain>
    </source>
</reference>
<dbReference type="Proteomes" id="UP001500282">
    <property type="component" value="Unassembled WGS sequence"/>
</dbReference>
<feature type="compositionally biased region" description="Polar residues" evidence="6">
    <location>
        <begin position="63"/>
        <end position="80"/>
    </location>
</feature>
<comment type="catalytic activity">
    <reaction evidence="1">
        <text>ATP + protein L-histidine = ADP + protein N-phospho-L-histidine.</text>
        <dbReference type="EC" id="2.7.13.3"/>
    </reaction>
</comment>
<dbReference type="InterPro" id="IPR050482">
    <property type="entry name" value="Sensor_HK_TwoCompSys"/>
</dbReference>
<name>A0ABN1WH44_9ACTN</name>
<evidence type="ECO:0000256" key="5">
    <source>
        <dbReference type="ARBA" id="ARBA00023012"/>
    </source>
</evidence>
<dbReference type="Pfam" id="PF02518">
    <property type="entry name" value="HATPase_c"/>
    <property type="match status" value="1"/>
</dbReference>
<evidence type="ECO:0000256" key="1">
    <source>
        <dbReference type="ARBA" id="ARBA00000085"/>
    </source>
</evidence>
<evidence type="ECO:0000313" key="9">
    <source>
        <dbReference type="Proteomes" id="UP001500282"/>
    </source>
</evidence>
<keyword evidence="5" id="KW-0902">Two-component regulatory system</keyword>
<proteinExistence type="predicted"/>
<accession>A0ABN1WH44</accession>
<evidence type="ECO:0000256" key="2">
    <source>
        <dbReference type="ARBA" id="ARBA00012438"/>
    </source>
</evidence>
<dbReference type="Gene3D" id="3.30.565.10">
    <property type="entry name" value="Histidine kinase-like ATPase, C-terminal domain"/>
    <property type="match status" value="1"/>
</dbReference>
<dbReference type="EMBL" id="BAAAIH010000001">
    <property type="protein sequence ID" value="GAA1249979.1"/>
    <property type="molecule type" value="Genomic_DNA"/>
</dbReference>
<evidence type="ECO:0000313" key="8">
    <source>
        <dbReference type="EMBL" id="GAA1249979.1"/>
    </source>
</evidence>
<dbReference type="InterPro" id="IPR003594">
    <property type="entry name" value="HATPase_dom"/>
</dbReference>
<dbReference type="SUPFAM" id="SSF55874">
    <property type="entry name" value="ATPase domain of HSP90 chaperone/DNA topoisomerase II/histidine kinase"/>
    <property type="match status" value="1"/>
</dbReference>
<protein>
    <recommendedName>
        <fullName evidence="2">histidine kinase</fullName>
        <ecNumber evidence="2">2.7.13.3</ecNumber>
    </recommendedName>
</protein>
<sequence>MRATGMTVRLHREGTTGTLPAAVDLAAYRIVQEALTNTLRHAPAANEVSVRITAGAKHLGITVTDNGLTPQRGSPHSSPATVGADAAW</sequence>
<dbReference type="EC" id="2.7.13.3" evidence="2"/>
<evidence type="ECO:0000259" key="7">
    <source>
        <dbReference type="Pfam" id="PF02518"/>
    </source>
</evidence>
<keyword evidence="9" id="KW-1185">Reference proteome</keyword>
<gene>
    <name evidence="8" type="ORF">GCM10009579_04640</name>
</gene>
<dbReference type="InterPro" id="IPR036890">
    <property type="entry name" value="HATPase_C_sf"/>
</dbReference>
<dbReference type="PANTHER" id="PTHR24421:SF10">
    <property type="entry name" value="NITRATE_NITRITE SENSOR PROTEIN NARQ"/>
    <property type="match status" value="1"/>
</dbReference>
<feature type="domain" description="Histidine kinase/HSP90-like ATPase" evidence="7">
    <location>
        <begin position="26"/>
        <end position="67"/>
    </location>
</feature>
<keyword evidence="3" id="KW-0808">Transferase</keyword>
<keyword evidence="4" id="KW-0418">Kinase</keyword>
<evidence type="ECO:0000256" key="6">
    <source>
        <dbReference type="SAM" id="MobiDB-lite"/>
    </source>
</evidence>
<evidence type="ECO:0000256" key="4">
    <source>
        <dbReference type="ARBA" id="ARBA00022777"/>
    </source>
</evidence>
<organism evidence="8 9">
    <name type="scientific">Streptomyces javensis</name>
    <dbReference type="NCBI Taxonomy" id="114698"/>
    <lineage>
        <taxon>Bacteria</taxon>
        <taxon>Bacillati</taxon>
        <taxon>Actinomycetota</taxon>
        <taxon>Actinomycetes</taxon>
        <taxon>Kitasatosporales</taxon>
        <taxon>Streptomycetaceae</taxon>
        <taxon>Streptomyces</taxon>
        <taxon>Streptomyces violaceusniger group</taxon>
    </lineage>
</organism>